<proteinExistence type="predicted"/>
<dbReference type="AlphaFoldDB" id="A0A841HUC4"/>
<dbReference type="Gene3D" id="1.25.40.20">
    <property type="entry name" value="Ankyrin repeat-containing domain"/>
    <property type="match status" value="2"/>
</dbReference>
<dbReference type="SMART" id="SM00248">
    <property type="entry name" value="ANK"/>
    <property type="match status" value="3"/>
</dbReference>
<dbReference type="Proteomes" id="UP000569951">
    <property type="component" value="Unassembled WGS sequence"/>
</dbReference>
<dbReference type="PANTHER" id="PTHR24198:SF165">
    <property type="entry name" value="ANKYRIN REPEAT-CONTAINING PROTEIN-RELATED"/>
    <property type="match status" value="1"/>
</dbReference>
<dbReference type="PANTHER" id="PTHR24198">
    <property type="entry name" value="ANKYRIN REPEAT AND PROTEIN KINASE DOMAIN-CONTAINING PROTEIN"/>
    <property type="match status" value="1"/>
</dbReference>
<dbReference type="RefSeq" id="WP_183984106.1">
    <property type="nucleotide sequence ID" value="NZ_JACHHG010000002.1"/>
</dbReference>
<organism evidence="3 4">
    <name type="scientific">Deinobacterium chartae</name>
    <dbReference type="NCBI Taxonomy" id="521158"/>
    <lineage>
        <taxon>Bacteria</taxon>
        <taxon>Thermotogati</taxon>
        <taxon>Deinococcota</taxon>
        <taxon>Deinococci</taxon>
        <taxon>Deinococcales</taxon>
        <taxon>Deinococcaceae</taxon>
        <taxon>Deinobacterium</taxon>
    </lineage>
</organism>
<gene>
    <name evidence="3" type="ORF">HNR42_000455</name>
</gene>
<reference evidence="3 4" key="1">
    <citation type="submission" date="2020-08" db="EMBL/GenBank/DDBJ databases">
        <title>Genomic Encyclopedia of Type Strains, Phase IV (KMG-IV): sequencing the most valuable type-strain genomes for metagenomic binning, comparative biology and taxonomic classification.</title>
        <authorList>
            <person name="Goeker M."/>
        </authorList>
    </citation>
    <scope>NUCLEOTIDE SEQUENCE [LARGE SCALE GENOMIC DNA]</scope>
    <source>
        <strain evidence="3 4">DSM 21458</strain>
    </source>
</reference>
<dbReference type="InterPro" id="IPR002110">
    <property type="entry name" value="Ankyrin_rpt"/>
</dbReference>
<evidence type="ECO:0000313" key="4">
    <source>
        <dbReference type="Proteomes" id="UP000569951"/>
    </source>
</evidence>
<dbReference type="SUPFAM" id="SSF48403">
    <property type="entry name" value="Ankyrin repeat"/>
    <property type="match status" value="1"/>
</dbReference>
<evidence type="ECO:0000256" key="1">
    <source>
        <dbReference type="ARBA" id="ARBA00022737"/>
    </source>
</evidence>
<dbReference type="InterPro" id="IPR036770">
    <property type="entry name" value="Ankyrin_rpt-contain_sf"/>
</dbReference>
<sequence>MSAFESPLHELVAHAHGNAARVAELLEAHPELLEERYAAWNETPMEAAAHTGSRDVAELLMARGARPTHGALAMLGRADDLRAALEAQPSLAHTPGAHGISLLYHAALSGDPRVLEVAWGAGAREGLDHAVHASVLAGSADALRWLLARGARLDAPNAQGKTPLAVARARGADELVAVLEANRTA</sequence>
<evidence type="ECO:0000313" key="3">
    <source>
        <dbReference type="EMBL" id="MBB6097041.1"/>
    </source>
</evidence>
<comment type="caution">
    <text evidence="3">The sequence shown here is derived from an EMBL/GenBank/DDBJ whole genome shotgun (WGS) entry which is preliminary data.</text>
</comment>
<keyword evidence="1" id="KW-0677">Repeat</keyword>
<protein>
    <submittedName>
        <fullName evidence="3">Ankyrin repeat protein</fullName>
    </submittedName>
</protein>
<accession>A0A841HUC4</accession>
<dbReference type="EMBL" id="JACHHG010000002">
    <property type="protein sequence ID" value="MBB6097041.1"/>
    <property type="molecule type" value="Genomic_DNA"/>
</dbReference>
<evidence type="ECO:0000256" key="2">
    <source>
        <dbReference type="ARBA" id="ARBA00023043"/>
    </source>
</evidence>
<name>A0A841HUC4_9DEIO</name>
<keyword evidence="4" id="KW-1185">Reference proteome</keyword>
<keyword evidence="2" id="KW-0040">ANK repeat</keyword>